<gene>
    <name evidence="5" type="primary">rpmC</name>
    <name evidence="6" type="ORF">CLV29_1983</name>
</gene>
<keyword evidence="3 5" id="KW-0687">Ribonucleoprotein</keyword>
<dbReference type="NCBIfam" id="TIGR00012">
    <property type="entry name" value="L29"/>
    <property type="match status" value="1"/>
</dbReference>
<dbReference type="InterPro" id="IPR018254">
    <property type="entry name" value="Ribosomal_uL29_CS"/>
</dbReference>
<evidence type="ECO:0000313" key="7">
    <source>
        <dbReference type="Proteomes" id="UP000295371"/>
    </source>
</evidence>
<keyword evidence="2 5" id="KW-0689">Ribosomal protein</keyword>
<dbReference type="PANTHER" id="PTHR10916:SF0">
    <property type="entry name" value="LARGE RIBOSOMAL SUBUNIT PROTEIN UL29C"/>
    <property type="match status" value="1"/>
</dbReference>
<comment type="similarity">
    <text evidence="1 5">Belongs to the universal ribosomal protein uL29 family.</text>
</comment>
<dbReference type="PANTHER" id="PTHR10916">
    <property type="entry name" value="60S RIBOSOMAL PROTEIN L35/50S RIBOSOMAL PROTEIN L29"/>
    <property type="match status" value="1"/>
</dbReference>
<sequence length="86" mass="9500">MAESLVAADLRGLSRESLNSKVGELKEELFTLRFAAATGQLESHGRLREVRKDIARIYTVLQERNLGIVAEPEIDAEAESTTTKKA</sequence>
<dbReference type="Pfam" id="PF00831">
    <property type="entry name" value="Ribosomal_L29"/>
    <property type="match status" value="1"/>
</dbReference>
<keyword evidence="7" id="KW-1185">Reference proteome</keyword>
<dbReference type="GO" id="GO:0022625">
    <property type="term" value="C:cytosolic large ribosomal subunit"/>
    <property type="evidence" value="ECO:0007669"/>
    <property type="project" value="TreeGrafter"/>
</dbReference>
<evidence type="ECO:0000256" key="1">
    <source>
        <dbReference type="ARBA" id="ARBA00009254"/>
    </source>
</evidence>
<protein>
    <recommendedName>
        <fullName evidence="4 5">Large ribosomal subunit protein uL29</fullName>
    </recommendedName>
</protein>
<dbReference type="EMBL" id="SOAW01000001">
    <property type="protein sequence ID" value="TDT34325.1"/>
    <property type="molecule type" value="Genomic_DNA"/>
</dbReference>
<evidence type="ECO:0000256" key="2">
    <source>
        <dbReference type="ARBA" id="ARBA00022980"/>
    </source>
</evidence>
<dbReference type="Proteomes" id="UP000295371">
    <property type="component" value="Unassembled WGS sequence"/>
</dbReference>
<dbReference type="GO" id="GO:0006412">
    <property type="term" value="P:translation"/>
    <property type="evidence" value="ECO:0007669"/>
    <property type="project" value="UniProtKB-UniRule"/>
</dbReference>
<dbReference type="OrthoDB" id="9815192at2"/>
<dbReference type="HAMAP" id="MF_00374">
    <property type="entry name" value="Ribosomal_uL29"/>
    <property type="match status" value="1"/>
</dbReference>
<dbReference type="FunFam" id="1.10.287.310:FF:000001">
    <property type="entry name" value="50S ribosomal protein L29"/>
    <property type="match status" value="1"/>
</dbReference>
<dbReference type="RefSeq" id="WP_133754715.1">
    <property type="nucleotide sequence ID" value="NZ_CP171129.1"/>
</dbReference>
<organism evidence="6 7">
    <name type="scientific">Naumannella halotolerans</name>
    <dbReference type="NCBI Taxonomy" id="993414"/>
    <lineage>
        <taxon>Bacteria</taxon>
        <taxon>Bacillati</taxon>
        <taxon>Actinomycetota</taxon>
        <taxon>Actinomycetes</taxon>
        <taxon>Propionibacteriales</taxon>
        <taxon>Propionibacteriaceae</taxon>
        <taxon>Naumannella</taxon>
    </lineage>
</organism>
<comment type="caution">
    <text evidence="6">The sequence shown here is derived from an EMBL/GenBank/DDBJ whole genome shotgun (WGS) entry which is preliminary data.</text>
</comment>
<reference evidence="6 7" key="1">
    <citation type="submission" date="2019-03" db="EMBL/GenBank/DDBJ databases">
        <title>Genomic Encyclopedia of Archaeal and Bacterial Type Strains, Phase II (KMG-II): from individual species to whole genera.</title>
        <authorList>
            <person name="Goeker M."/>
        </authorList>
    </citation>
    <scope>NUCLEOTIDE SEQUENCE [LARGE SCALE GENOMIC DNA]</scope>
    <source>
        <strain evidence="6 7">DSM 24323</strain>
    </source>
</reference>
<evidence type="ECO:0000256" key="3">
    <source>
        <dbReference type="ARBA" id="ARBA00023274"/>
    </source>
</evidence>
<evidence type="ECO:0000256" key="4">
    <source>
        <dbReference type="ARBA" id="ARBA00035204"/>
    </source>
</evidence>
<evidence type="ECO:0000313" key="6">
    <source>
        <dbReference type="EMBL" id="TDT34325.1"/>
    </source>
</evidence>
<dbReference type="CDD" id="cd00427">
    <property type="entry name" value="Ribosomal_L29_HIP"/>
    <property type="match status" value="1"/>
</dbReference>
<proteinExistence type="inferred from homology"/>
<dbReference type="InterPro" id="IPR050063">
    <property type="entry name" value="Ribosomal_protein_uL29"/>
</dbReference>
<dbReference type="InterPro" id="IPR001854">
    <property type="entry name" value="Ribosomal_uL29"/>
</dbReference>
<dbReference type="GO" id="GO:0003735">
    <property type="term" value="F:structural constituent of ribosome"/>
    <property type="evidence" value="ECO:0007669"/>
    <property type="project" value="InterPro"/>
</dbReference>
<evidence type="ECO:0000256" key="5">
    <source>
        <dbReference type="HAMAP-Rule" id="MF_00374"/>
    </source>
</evidence>
<accession>A0A4R7JAC5</accession>
<dbReference type="PROSITE" id="PS00579">
    <property type="entry name" value="RIBOSOMAL_L29"/>
    <property type="match status" value="1"/>
</dbReference>
<dbReference type="AlphaFoldDB" id="A0A4R7JAC5"/>
<dbReference type="SUPFAM" id="SSF46561">
    <property type="entry name" value="Ribosomal protein L29 (L29p)"/>
    <property type="match status" value="1"/>
</dbReference>
<dbReference type="InterPro" id="IPR036049">
    <property type="entry name" value="Ribosomal_uL29_sf"/>
</dbReference>
<dbReference type="Gene3D" id="1.10.287.310">
    <property type="match status" value="1"/>
</dbReference>
<name>A0A4R7JAC5_9ACTN</name>